<reference evidence="1" key="1">
    <citation type="submission" date="2018-01" db="EMBL/GenBank/DDBJ databases">
        <authorList>
            <person name="Krukenberg V."/>
        </authorList>
    </citation>
    <scope>NUCLEOTIDE SEQUENCE</scope>
    <source>
        <strain evidence="1">E20ANME2</strain>
    </source>
</reference>
<comment type="caution">
    <text evidence="1">The sequence shown here is derived from an EMBL/GenBank/DDBJ whole genome shotgun (WGS) entry which is preliminary data.</text>
</comment>
<name>A0AC61L4T1_9EURY</name>
<evidence type="ECO:0000313" key="2">
    <source>
        <dbReference type="Proteomes" id="UP000248329"/>
    </source>
</evidence>
<accession>A0AC61L4T1</accession>
<dbReference type="Proteomes" id="UP000248329">
    <property type="component" value="Unassembled WGS sequence"/>
</dbReference>
<dbReference type="EMBL" id="PQXF01000005">
    <property type="protein sequence ID" value="PXF61386.1"/>
    <property type="molecule type" value="Genomic_DNA"/>
</dbReference>
<sequence length="117" mass="13301">MVKSYALRNLPVRQVFVPLLDESKAKLIEMVPDVGMHVTDEITEIHPKVVVLMGGLTMPEVSISPEMALDHVSRYDPKIVGACYMSAFFKEKWHDVIPFDLLVDGIIDPVHIWRKTD</sequence>
<gene>
    <name evidence="1" type="ORF">C4B59_03880</name>
</gene>
<protein>
    <submittedName>
        <fullName evidence="1">Uncharacterized protein</fullName>
    </submittedName>
</protein>
<organism evidence="1 2">
    <name type="scientific">Candidatus Methanogaster sp</name>
    <dbReference type="NCBI Taxonomy" id="3386292"/>
    <lineage>
        <taxon>Archaea</taxon>
        <taxon>Methanobacteriati</taxon>
        <taxon>Methanobacteriota</taxon>
        <taxon>Stenosarchaea group</taxon>
        <taxon>Methanomicrobia</taxon>
        <taxon>Methanosarcinales</taxon>
        <taxon>ANME-2 cluster</taxon>
        <taxon>Candidatus Methanogasteraceae</taxon>
        <taxon>Candidatus Methanogaster</taxon>
    </lineage>
</organism>
<evidence type="ECO:0000313" key="1">
    <source>
        <dbReference type="EMBL" id="PXF61386.1"/>
    </source>
</evidence>
<proteinExistence type="predicted"/>